<gene>
    <name evidence="1" type="ORF">E1A91_A05G183600v1</name>
</gene>
<dbReference type="EMBL" id="CM017640">
    <property type="protein sequence ID" value="TYJ34652.1"/>
    <property type="molecule type" value="Genomic_DNA"/>
</dbReference>
<evidence type="ECO:0000313" key="1">
    <source>
        <dbReference type="EMBL" id="TYJ34652.1"/>
    </source>
</evidence>
<reference evidence="1 2" key="1">
    <citation type="submission" date="2019-07" db="EMBL/GenBank/DDBJ databases">
        <title>WGS assembly of Gossypium mustelinum.</title>
        <authorList>
            <person name="Chen Z.J."/>
            <person name="Sreedasyam A."/>
            <person name="Ando A."/>
            <person name="Song Q."/>
            <person name="De L."/>
            <person name="Hulse-Kemp A."/>
            <person name="Ding M."/>
            <person name="Ye W."/>
            <person name="Kirkbride R."/>
            <person name="Jenkins J."/>
            <person name="Plott C."/>
            <person name="Lovell J."/>
            <person name="Lin Y.-M."/>
            <person name="Vaughn R."/>
            <person name="Liu B."/>
            <person name="Li W."/>
            <person name="Simpson S."/>
            <person name="Scheffler B."/>
            <person name="Saski C."/>
            <person name="Grover C."/>
            <person name="Hu G."/>
            <person name="Conover J."/>
            <person name="Carlson J."/>
            <person name="Shu S."/>
            <person name="Boston L."/>
            <person name="Williams M."/>
            <person name="Peterson D."/>
            <person name="Mcgee K."/>
            <person name="Jones D."/>
            <person name="Wendel J."/>
            <person name="Stelly D."/>
            <person name="Grimwood J."/>
            <person name="Schmutz J."/>
        </authorList>
    </citation>
    <scope>NUCLEOTIDE SEQUENCE [LARGE SCALE GENOMIC DNA]</scope>
    <source>
        <strain evidence="1">1408120.09</strain>
    </source>
</reference>
<organism evidence="1 2">
    <name type="scientific">Gossypium mustelinum</name>
    <name type="common">Cotton</name>
    <name type="synonym">Gossypium caicoense</name>
    <dbReference type="NCBI Taxonomy" id="34275"/>
    <lineage>
        <taxon>Eukaryota</taxon>
        <taxon>Viridiplantae</taxon>
        <taxon>Streptophyta</taxon>
        <taxon>Embryophyta</taxon>
        <taxon>Tracheophyta</taxon>
        <taxon>Spermatophyta</taxon>
        <taxon>Magnoliopsida</taxon>
        <taxon>eudicotyledons</taxon>
        <taxon>Gunneridae</taxon>
        <taxon>Pentapetalae</taxon>
        <taxon>rosids</taxon>
        <taxon>malvids</taxon>
        <taxon>Malvales</taxon>
        <taxon>Malvaceae</taxon>
        <taxon>Malvoideae</taxon>
        <taxon>Gossypium</taxon>
    </lineage>
</organism>
<accession>A0A5D2Z7X8</accession>
<dbReference type="Proteomes" id="UP000323597">
    <property type="component" value="Chromosome A05"/>
</dbReference>
<evidence type="ECO:0000313" key="2">
    <source>
        <dbReference type="Proteomes" id="UP000323597"/>
    </source>
</evidence>
<name>A0A5D2Z7X8_GOSMU</name>
<sequence>MDRQPQLVHLNVLSMHHQPPGPHVIQLLIKITFSQVGTSTSFFPQGPTVLFLLCIQRVNVEFVEGILLQA</sequence>
<protein>
    <submittedName>
        <fullName evidence="1">Uncharacterized protein</fullName>
    </submittedName>
</protein>
<dbReference type="AlphaFoldDB" id="A0A5D2Z7X8"/>
<proteinExistence type="predicted"/>
<keyword evidence="2" id="KW-1185">Reference proteome</keyword>